<evidence type="ECO:0000256" key="7">
    <source>
        <dbReference type="ARBA" id="ARBA00022525"/>
    </source>
</evidence>
<keyword evidence="10" id="KW-0479">Metal-binding</keyword>
<feature type="chain" id="PRO_5003771335" description="Carboxypeptidase Q" evidence="22">
    <location>
        <begin position="17"/>
        <end position="493"/>
    </location>
</feature>
<dbReference type="MEROPS" id="M28.014"/>
<dbReference type="GO" id="GO:0046872">
    <property type="term" value="F:metal ion binding"/>
    <property type="evidence" value="ECO:0007669"/>
    <property type="project" value="UniProtKB-KW"/>
</dbReference>
<dbReference type="InterPro" id="IPR007484">
    <property type="entry name" value="Peptidase_M28"/>
</dbReference>
<keyword evidence="17" id="KW-0865">Zymogen</keyword>
<comment type="subcellular location">
    <subcellularLocation>
        <location evidence="1">Endoplasmic reticulum</location>
    </subcellularLocation>
    <subcellularLocation>
        <location evidence="3">Golgi apparatus</location>
    </subcellularLocation>
    <subcellularLocation>
        <location evidence="2">Lysosome</location>
    </subcellularLocation>
    <subcellularLocation>
        <location evidence="4">Secreted</location>
    </subcellularLocation>
</comment>
<proteinExistence type="evidence at transcript level"/>
<keyword evidence="11 22" id="KW-0732">Signal</keyword>
<keyword evidence="15" id="KW-0333">Golgi apparatus</keyword>
<dbReference type="GO" id="GO:0005615">
    <property type="term" value="C:extracellular space"/>
    <property type="evidence" value="ECO:0007669"/>
    <property type="project" value="TreeGrafter"/>
</dbReference>
<dbReference type="CDD" id="cd03883">
    <property type="entry name" value="M28_Pgcp_like"/>
    <property type="match status" value="1"/>
</dbReference>
<keyword evidence="8" id="KW-0121">Carboxypeptidase</keyword>
<dbReference type="GO" id="GO:0005794">
    <property type="term" value="C:Golgi apparatus"/>
    <property type="evidence" value="ECO:0007669"/>
    <property type="project" value="UniProtKB-SubCell"/>
</dbReference>
<evidence type="ECO:0000256" key="16">
    <source>
        <dbReference type="ARBA" id="ARBA00023049"/>
    </source>
</evidence>
<dbReference type="AlphaFoldDB" id="J3JUI5"/>
<evidence type="ECO:0000256" key="9">
    <source>
        <dbReference type="ARBA" id="ARBA00022670"/>
    </source>
</evidence>
<dbReference type="InterPro" id="IPR039866">
    <property type="entry name" value="CPQ"/>
</dbReference>
<evidence type="ECO:0000256" key="19">
    <source>
        <dbReference type="ARBA" id="ARBA00023228"/>
    </source>
</evidence>
<sequence>MRLLVLSILLPVLATSRIIHGDIKSNEIKEDECILPDALRQEIRSYETVANTIINSLVNGKYKGGTYKELAKFVDTFGARVSGTENLEDAIDYALDLMKEYELENVHGEEAQVPHWVRNHEIGELISPRKASLPVLGLGSSVSTPDEGIEAEVIVVNTFDELRSENVSKEVKGKIVVYNEEYVSYGETVQYRSQGASEASKLGAVASLIGSVTPFSMSTLHTGWQNYEDGVTPIPTACITKEDARLLQRYQDRGEKIVVKLDLSYTRYNDSTSRNSVGEIEGSTDPKKVVLVSGHLDSWDVGVGAMDDGGGAFISWYALAVLKGLGLKAKRTLRAVLWTAEEPGLVGWEEYNRTHFEELSNFTFVMESDEGTFTPLGIEYAAGAEGGCIIQEIVNLLAPINATQAVASKGGVGSDISAWTSHLIPGASLLNANEKYFWFHHTQADRMEVLDPDDLDKATALWAVVSYIIADLTEDFPRTRDNAHSNMVNVIPT</sequence>
<evidence type="ECO:0000256" key="11">
    <source>
        <dbReference type="ARBA" id="ARBA00022729"/>
    </source>
</evidence>
<evidence type="ECO:0000256" key="22">
    <source>
        <dbReference type="SAM" id="SignalP"/>
    </source>
</evidence>
<keyword evidence="19" id="KW-0458">Lysosome</keyword>
<evidence type="ECO:0000256" key="14">
    <source>
        <dbReference type="ARBA" id="ARBA00022833"/>
    </source>
</evidence>
<keyword evidence="14" id="KW-0862">Zinc</keyword>
<dbReference type="GO" id="GO:0004180">
    <property type="term" value="F:carboxypeptidase activity"/>
    <property type="evidence" value="ECO:0007669"/>
    <property type="project" value="UniProtKB-KW"/>
</dbReference>
<evidence type="ECO:0000256" key="4">
    <source>
        <dbReference type="ARBA" id="ARBA00004613"/>
    </source>
</evidence>
<keyword evidence="9" id="KW-0645">Protease</keyword>
<comment type="similarity">
    <text evidence="5">Belongs to the peptidase M28 family.</text>
</comment>
<evidence type="ECO:0000256" key="17">
    <source>
        <dbReference type="ARBA" id="ARBA00023145"/>
    </source>
</evidence>
<dbReference type="GO" id="GO:0070573">
    <property type="term" value="F:metallodipeptidase activity"/>
    <property type="evidence" value="ECO:0007669"/>
    <property type="project" value="InterPro"/>
</dbReference>
<evidence type="ECO:0000256" key="12">
    <source>
        <dbReference type="ARBA" id="ARBA00022801"/>
    </source>
</evidence>
<dbReference type="Gene3D" id="3.50.30.30">
    <property type="match status" value="1"/>
</dbReference>
<name>J3JUI5_DENPD</name>
<dbReference type="GO" id="GO:0005764">
    <property type="term" value="C:lysosome"/>
    <property type="evidence" value="ECO:0007669"/>
    <property type="project" value="UniProtKB-SubCell"/>
</dbReference>
<feature type="domain" description="Peptidase M28" evidence="23">
    <location>
        <begin position="275"/>
        <end position="464"/>
    </location>
</feature>
<dbReference type="GO" id="GO:0006508">
    <property type="term" value="P:proteolysis"/>
    <property type="evidence" value="ECO:0007669"/>
    <property type="project" value="UniProtKB-KW"/>
</dbReference>
<evidence type="ECO:0000256" key="6">
    <source>
        <dbReference type="ARBA" id="ARBA00014116"/>
    </source>
</evidence>
<organism evidence="24">
    <name type="scientific">Dendroctonus ponderosae</name>
    <name type="common">Mountain pine beetle</name>
    <dbReference type="NCBI Taxonomy" id="77166"/>
    <lineage>
        <taxon>Eukaryota</taxon>
        <taxon>Metazoa</taxon>
        <taxon>Ecdysozoa</taxon>
        <taxon>Arthropoda</taxon>
        <taxon>Hexapoda</taxon>
        <taxon>Insecta</taxon>
        <taxon>Pterygota</taxon>
        <taxon>Neoptera</taxon>
        <taxon>Endopterygota</taxon>
        <taxon>Coleoptera</taxon>
        <taxon>Polyphaga</taxon>
        <taxon>Cucujiformia</taxon>
        <taxon>Curculionidae</taxon>
        <taxon>Scolytinae</taxon>
        <taxon>Dendroctonus</taxon>
    </lineage>
</organism>
<keyword evidence="13" id="KW-0256">Endoplasmic reticulum</keyword>
<keyword evidence="16" id="KW-0482">Metalloprotease</keyword>
<feature type="signal peptide" evidence="22">
    <location>
        <begin position="1"/>
        <end position="16"/>
    </location>
</feature>
<dbReference type="EMBL" id="BT126899">
    <property type="protein sequence ID" value="AEE61861.1"/>
    <property type="molecule type" value="mRNA"/>
</dbReference>
<dbReference type="Gene3D" id="3.40.630.10">
    <property type="entry name" value="Zn peptidases"/>
    <property type="match status" value="1"/>
</dbReference>
<evidence type="ECO:0000256" key="8">
    <source>
        <dbReference type="ARBA" id="ARBA00022645"/>
    </source>
</evidence>
<dbReference type="OrthoDB" id="10013407at2759"/>
<evidence type="ECO:0000256" key="21">
    <source>
        <dbReference type="ARBA" id="ARBA00033328"/>
    </source>
</evidence>
<accession>J3JUI5</accession>
<evidence type="ECO:0000256" key="13">
    <source>
        <dbReference type="ARBA" id="ARBA00022824"/>
    </source>
</evidence>
<evidence type="ECO:0000313" key="24">
    <source>
        <dbReference type="EMBL" id="AEE61861.1"/>
    </source>
</evidence>
<evidence type="ECO:0000259" key="23">
    <source>
        <dbReference type="Pfam" id="PF04389"/>
    </source>
</evidence>
<evidence type="ECO:0000256" key="1">
    <source>
        <dbReference type="ARBA" id="ARBA00004240"/>
    </source>
</evidence>
<evidence type="ECO:0000256" key="10">
    <source>
        <dbReference type="ARBA" id="ARBA00022723"/>
    </source>
</evidence>
<evidence type="ECO:0000256" key="2">
    <source>
        <dbReference type="ARBA" id="ARBA00004371"/>
    </source>
</evidence>
<dbReference type="GO" id="GO:0005783">
    <property type="term" value="C:endoplasmic reticulum"/>
    <property type="evidence" value="ECO:0007669"/>
    <property type="project" value="UniProtKB-SubCell"/>
</dbReference>
<keyword evidence="7" id="KW-0964">Secreted</keyword>
<protein>
    <recommendedName>
        <fullName evidence="6">Carboxypeptidase Q</fullName>
    </recommendedName>
    <alternativeName>
        <fullName evidence="21">Plasma glutamate carboxypeptidase</fullName>
    </alternativeName>
</protein>
<dbReference type="HOGENOM" id="CLU_033697_1_1_1"/>
<dbReference type="FunFam" id="3.50.30.30:FF:000009">
    <property type="entry name" value="Carboxypeptidase Q"/>
    <property type="match status" value="1"/>
</dbReference>
<keyword evidence="12" id="KW-0378">Hydrolase</keyword>
<dbReference type="PANTHER" id="PTHR12053:SF3">
    <property type="entry name" value="CARBOXYPEPTIDASE Q"/>
    <property type="match status" value="1"/>
</dbReference>
<dbReference type="PANTHER" id="PTHR12053">
    <property type="entry name" value="PROTEASE FAMILY M28 PLASMA GLUTAMATE CARBOXYPEPTIDASE-RELATED"/>
    <property type="match status" value="1"/>
</dbReference>
<dbReference type="GO" id="GO:0043171">
    <property type="term" value="P:peptide catabolic process"/>
    <property type="evidence" value="ECO:0007669"/>
    <property type="project" value="TreeGrafter"/>
</dbReference>
<reference evidence="24" key="1">
    <citation type="journal article" date="2012" name="Insect Biochem. Mol. Biol.">
        <title>Transcriptome and full-length cDNA resources for the mountain pine beetle, Dendroctonus ponderosae Hopkins, a major insect pest of pine forests.</title>
        <authorList>
            <person name="Keeling C.I."/>
            <person name="Henderson H."/>
            <person name="Li M."/>
            <person name="Yuen M."/>
            <person name="Clark E.L."/>
            <person name="Fraser J.D."/>
            <person name="Huber D.P."/>
            <person name="Liao N.Y."/>
            <person name="Roderick Docking T."/>
            <person name="Birol I."/>
            <person name="Chan S.K."/>
            <person name="Taylor G.A."/>
            <person name="Palmquist D."/>
            <person name="Jones S.J."/>
            <person name="Bohlmann J."/>
        </authorList>
    </citation>
    <scope>NUCLEOTIDE SEQUENCE</scope>
    <source>
        <tissue evidence="24">Midgut and adhering fatbody of emerged adults of both sexes after feeding on lodgepole pine for up to 64 h</tissue>
    </source>
</reference>
<dbReference type="FunFam" id="3.40.630.10:FF:000036">
    <property type="entry name" value="Carboxypeptidase Q"/>
    <property type="match status" value="1"/>
</dbReference>
<evidence type="ECO:0000256" key="5">
    <source>
        <dbReference type="ARBA" id="ARBA00010918"/>
    </source>
</evidence>
<dbReference type="Pfam" id="PF04389">
    <property type="entry name" value="Peptidase_M28"/>
    <property type="match status" value="1"/>
</dbReference>
<evidence type="ECO:0000256" key="3">
    <source>
        <dbReference type="ARBA" id="ARBA00004555"/>
    </source>
</evidence>
<dbReference type="SUPFAM" id="SSF53187">
    <property type="entry name" value="Zn-dependent exopeptidases"/>
    <property type="match status" value="1"/>
</dbReference>
<evidence type="ECO:0000256" key="15">
    <source>
        <dbReference type="ARBA" id="ARBA00023034"/>
    </source>
</evidence>
<keyword evidence="18" id="KW-0325">Glycoprotein</keyword>
<evidence type="ECO:0000256" key="18">
    <source>
        <dbReference type="ARBA" id="ARBA00023180"/>
    </source>
</evidence>
<comment type="subunit">
    <text evidence="20">Homodimer. The monomeric form is inactive while the homodimer is active.</text>
</comment>
<evidence type="ECO:0000256" key="20">
    <source>
        <dbReference type="ARBA" id="ARBA00025833"/>
    </source>
</evidence>